<reference evidence="1 2" key="1">
    <citation type="submission" date="2015-12" db="EMBL/GenBank/DDBJ databases">
        <title>Complete genome of Lacimicrobium alkaliphilum KCTC 32984.</title>
        <authorList>
            <person name="Kim S.-G."/>
            <person name="Lee Y.-J."/>
        </authorList>
    </citation>
    <scope>NUCLEOTIDE SEQUENCE [LARGE SCALE GENOMIC DNA]</scope>
    <source>
        <strain evidence="1 2">YelD216</strain>
    </source>
</reference>
<dbReference type="PROSITE" id="PS51257">
    <property type="entry name" value="PROKAR_LIPOPROTEIN"/>
    <property type="match status" value="1"/>
</dbReference>
<dbReference type="STRING" id="1526571.AT746_04390"/>
<proteinExistence type="predicted"/>
<organism evidence="1 2">
    <name type="scientific">Lacimicrobium alkaliphilum</name>
    <dbReference type="NCBI Taxonomy" id="1526571"/>
    <lineage>
        <taxon>Bacteria</taxon>
        <taxon>Pseudomonadati</taxon>
        <taxon>Pseudomonadota</taxon>
        <taxon>Gammaproteobacteria</taxon>
        <taxon>Alteromonadales</taxon>
        <taxon>Alteromonadaceae</taxon>
        <taxon>Lacimicrobium</taxon>
    </lineage>
</organism>
<dbReference type="KEGG" id="lal:AT746_04390"/>
<evidence type="ECO:0008006" key="3">
    <source>
        <dbReference type="Google" id="ProtNLM"/>
    </source>
</evidence>
<dbReference type="AlphaFoldDB" id="A0A0U2PEG1"/>
<protein>
    <recommendedName>
        <fullName evidence="3">Lipoprotein</fullName>
    </recommendedName>
</protein>
<sequence>MDSFIRTMLLTGGMLLSLAGCGNEPENALCSKHQTLHEAHREAVTKVNVTYTGEGDISAQLRFPVEVVNIEQLIQPARLIALETTHTCSTQTPDIQSNSEAVVINLSYDCEQGNTLRKANMLIFQEFPKIDELEVHISTPVVNKHFVLNRQCSMPIYNFEKE</sequence>
<dbReference type="EMBL" id="CP013650">
    <property type="protein sequence ID" value="ALS97581.1"/>
    <property type="molecule type" value="Genomic_DNA"/>
</dbReference>
<gene>
    <name evidence="1" type="ORF">AT746_04390</name>
</gene>
<evidence type="ECO:0000313" key="2">
    <source>
        <dbReference type="Proteomes" id="UP000068447"/>
    </source>
</evidence>
<dbReference type="Proteomes" id="UP000068447">
    <property type="component" value="Chromosome"/>
</dbReference>
<accession>A0A0U2PEG1</accession>
<name>A0A0U2PEG1_9ALTE</name>
<keyword evidence="2" id="KW-1185">Reference proteome</keyword>
<evidence type="ECO:0000313" key="1">
    <source>
        <dbReference type="EMBL" id="ALS97581.1"/>
    </source>
</evidence>
<dbReference type="RefSeq" id="WP_062476954.1">
    <property type="nucleotide sequence ID" value="NZ_CP013650.1"/>
</dbReference>
<dbReference type="OrthoDB" id="7066083at2"/>